<gene>
    <name evidence="5" type="ORF">RF11_10807</name>
</gene>
<proteinExistence type="inferred from homology"/>
<dbReference type="Gene3D" id="1.10.287.370">
    <property type="match status" value="1"/>
</dbReference>
<dbReference type="PANTHER" id="PTHR20903">
    <property type="entry name" value="PREFOLDIN SUBUNIT 1-RELATED"/>
    <property type="match status" value="1"/>
</dbReference>
<dbReference type="Proteomes" id="UP000031668">
    <property type="component" value="Unassembled WGS sequence"/>
</dbReference>
<reference evidence="5 6" key="1">
    <citation type="journal article" date="2014" name="Genome Biol. Evol.">
        <title>The genome of the myxosporean Thelohanellus kitauei shows adaptations to nutrient acquisition within its fish host.</title>
        <authorList>
            <person name="Yang Y."/>
            <person name="Xiong J."/>
            <person name="Zhou Z."/>
            <person name="Huo F."/>
            <person name="Miao W."/>
            <person name="Ran C."/>
            <person name="Liu Y."/>
            <person name="Zhang J."/>
            <person name="Feng J."/>
            <person name="Wang M."/>
            <person name="Wang M."/>
            <person name="Wang L."/>
            <person name="Yao B."/>
        </authorList>
    </citation>
    <scope>NUCLEOTIDE SEQUENCE [LARGE SCALE GENOMIC DNA]</scope>
    <source>
        <strain evidence="5">Wuqing</strain>
    </source>
</reference>
<evidence type="ECO:0000313" key="5">
    <source>
        <dbReference type="EMBL" id="KII68449.1"/>
    </source>
</evidence>
<dbReference type="GO" id="GO:0016272">
    <property type="term" value="C:prefoldin complex"/>
    <property type="evidence" value="ECO:0007669"/>
    <property type="project" value="InterPro"/>
</dbReference>
<dbReference type="Pfam" id="PF01920">
    <property type="entry name" value="Prefoldin_2"/>
    <property type="match status" value="1"/>
</dbReference>
<comment type="similarity">
    <text evidence="1">Belongs to the prefoldin subunit beta family.</text>
</comment>
<sequence length="123" mass="14462">MATESVNPKNEKITAAFQELQNRRNMMNQCTQILQRKIQSMRNANIIKRYTIEEINNQKDGTNFYEPVGRMFVLIPKKDALGFLTAEINENEKAIKSCEDNIENVKNRYKEQEVHTRDLVNNR</sequence>
<evidence type="ECO:0000256" key="4">
    <source>
        <dbReference type="SAM" id="Coils"/>
    </source>
</evidence>
<keyword evidence="3" id="KW-0143">Chaperone</keyword>
<dbReference type="OrthoDB" id="2015447at2759"/>
<dbReference type="GO" id="GO:0005737">
    <property type="term" value="C:cytoplasm"/>
    <property type="evidence" value="ECO:0007669"/>
    <property type="project" value="TreeGrafter"/>
</dbReference>
<accession>A0A0C2ISN6</accession>
<dbReference type="AlphaFoldDB" id="A0A0C2ISN6"/>
<evidence type="ECO:0000313" key="6">
    <source>
        <dbReference type="Proteomes" id="UP000031668"/>
    </source>
</evidence>
<name>A0A0C2ISN6_THEKT</name>
<dbReference type="GO" id="GO:0051082">
    <property type="term" value="F:unfolded protein binding"/>
    <property type="evidence" value="ECO:0007669"/>
    <property type="project" value="InterPro"/>
</dbReference>
<dbReference type="InterPro" id="IPR009053">
    <property type="entry name" value="Prefoldin"/>
</dbReference>
<dbReference type="PANTHER" id="PTHR20903:SF0">
    <property type="entry name" value="PREFOLDIN SUBUNIT 1"/>
    <property type="match status" value="1"/>
</dbReference>
<keyword evidence="6" id="KW-1185">Reference proteome</keyword>
<dbReference type="InterPro" id="IPR002777">
    <property type="entry name" value="PFD_beta-like"/>
</dbReference>
<comment type="caution">
    <text evidence="5">The sequence shown here is derived from an EMBL/GenBank/DDBJ whole genome shotgun (WGS) entry which is preliminary data.</text>
</comment>
<organism evidence="5 6">
    <name type="scientific">Thelohanellus kitauei</name>
    <name type="common">Myxosporean</name>
    <dbReference type="NCBI Taxonomy" id="669202"/>
    <lineage>
        <taxon>Eukaryota</taxon>
        <taxon>Metazoa</taxon>
        <taxon>Cnidaria</taxon>
        <taxon>Myxozoa</taxon>
        <taxon>Myxosporea</taxon>
        <taxon>Bivalvulida</taxon>
        <taxon>Platysporina</taxon>
        <taxon>Myxobolidae</taxon>
        <taxon>Thelohanellus</taxon>
    </lineage>
</organism>
<dbReference type="SUPFAM" id="SSF46579">
    <property type="entry name" value="Prefoldin"/>
    <property type="match status" value="1"/>
</dbReference>
<comment type="subunit">
    <text evidence="2">Heterohexamer of two PFD-alpha type and four PFD-beta type subunits.</text>
</comment>
<evidence type="ECO:0000256" key="2">
    <source>
        <dbReference type="ARBA" id="ARBA00011695"/>
    </source>
</evidence>
<evidence type="ECO:0000256" key="1">
    <source>
        <dbReference type="ARBA" id="ARBA00008045"/>
    </source>
</evidence>
<evidence type="ECO:0000256" key="3">
    <source>
        <dbReference type="ARBA" id="ARBA00023186"/>
    </source>
</evidence>
<protein>
    <recommendedName>
        <fullName evidence="7">Prefoldin subunit 1</fullName>
    </recommendedName>
</protein>
<feature type="coiled-coil region" evidence="4">
    <location>
        <begin position="88"/>
        <end position="115"/>
    </location>
</feature>
<dbReference type="GO" id="GO:0044183">
    <property type="term" value="F:protein folding chaperone"/>
    <property type="evidence" value="ECO:0007669"/>
    <property type="project" value="TreeGrafter"/>
</dbReference>
<keyword evidence="4" id="KW-0175">Coiled coil</keyword>
<dbReference type="EMBL" id="JWZT01002857">
    <property type="protein sequence ID" value="KII68449.1"/>
    <property type="molecule type" value="Genomic_DNA"/>
</dbReference>
<evidence type="ECO:0008006" key="7">
    <source>
        <dbReference type="Google" id="ProtNLM"/>
    </source>
</evidence>